<dbReference type="RefSeq" id="WP_141784568.1">
    <property type="nucleotide sequence ID" value="NZ_BAAAIK010000002.1"/>
</dbReference>
<evidence type="ECO:0000313" key="1">
    <source>
        <dbReference type="EMBL" id="TQL50431.1"/>
    </source>
</evidence>
<accession>A0A542YQU2</accession>
<gene>
    <name evidence="1" type="ORF">FB467_1540</name>
</gene>
<keyword evidence="2" id="KW-1185">Reference proteome</keyword>
<reference evidence="1 2" key="1">
    <citation type="submission" date="2019-06" db="EMBL/GenBank/DDBJ databases">
        <title>Sequencing the genomes of 1000 actinobacteria strains.</title>
        <authorList>
            <person name="Klenk H.-P."/>
        </authorList>
    </citation>
    <scope>NUCLEOTIDE SEQUENCE [LARGE SCALE GENOMIC DNA]</scope>
    <source>
        <strain evidence="1 2">DSM 12335</strain>
    </source>
</reference>
<proteinExistence type="predicted"/>
<comment type="caution">
    <text evidence="1">The sequence shown here is derived from an EMBL/GenBank/DDBJ whole genome shotgun (WGS) entry which is preliminary data.</text>
</comment>
<sequence length="78" mass="8597">MAIRIVTSEDDPEGNPIRYVRLSTDVTKVELSTWADSLPGNARLTIESRSSELSRTEIVDVVSPHVTSVRVTIADLDD</sequence>
<dbReference type="EMBL" id="VFOP01000001">
    <property type="protein sequence ID" value="TQL50431.1"/>
    <property type="molecule type" value="Genomic_DNA"/>
</dbReference>
<evidence type="ECO:0000313" key="2">
    <source>
        <dbReference type="Proteomes" id="UP000319516"/>
    </source>
</evidence>
<dbReference type="OrthoDB" id="3751233at2"/>
<dbReference type="AlphaFoldDB" id="A0A542YQU2"/>
<dbReference type="Proteomes" id="UP000319516">
    <property type="component" value="Unassembled WGS sequence"/>
</dbReference>
<organism evidence="1 2">
    <name type="scientific">Ornithinicoccus hortensis</name>
    <dbReference type="NCBI Taxonomy" id="82346"/>
    <lineage>
        <taxon>Bacteria</taxon>
        <taxon>Bacillati</taxon>
        <taxon>Actinomycetota</taxon>
        <taxon>Actinomycetes</taxon>
        <taxon>Micrococcales</taxon>
        <taxon>Intrasporangiaceae</taxon>
        <taxon>Ornithinicoccus</taxon>
    </lineage>
</organism>
<name>A0A542YQU2_9MICO</name>
<protein>
    <submittedName>
        <fullName evidence="1">Uncharacterized protein</fullName>
    </submittedName>
</protein>